<dbReference type="HOGENOM" id="CLU_2158851_0_0_1"/>
<name>B0CUN9_LACBS</name>
<accession>B0CUN9</accession>
<evidence type="ECO:0000313" key="1">
    <source>
        <dbReference type="EMBL" id="EDR14705.1"/>
    </source>
</evidence>
<gene>
    <name evidence="1" type="ORF">LACBIDRAFT_305621</name>
</gene>
<dbReference type="GeneID" id="6070372"/>
<reference evidence="1 2" key="1">
    <citation type="journal article" date="2008" name="Nature">
        <title>The genome of Laccaria bicolor provides insights into mycorrhizal symbiosis.</title>
        <authorList>
            <person name="Martin F."/>
            <person name="Aerts A."/>
            <person name="Ahren D."/>
            <person name="Brun A."/>
            <person name="Danchin E.G.J."/>
            <person name="Duchaussoy F."/>
            <person name="Gibon J."/>
            <person name="Kohler A."/>
            <person name="Lindquist E."/>
            <person name="Pereda V."/>
            <person name="Salamov A."/>
            <person name="Shapiro H.J."/>
            <person name="Wuyts J."/>
            <person name="Blaudez D."/>
            <person name="Buee M."/>
            <person name="Brokstein P."/>
            <person name="Canbaeck B."/>
            <person name="Cohen D."/>
            <person name="Courty P.E."/>
            <person name="Coutinho P.M."/>
            <person name="Delaruelle C."/>
            <person name="Detter J.C."/>
            <person name="Deveau A."/>
            <person name="DiFazio S."/>
            <person name="Duplessis S."/>
            <person name="Fraissinet-Tachet L."/>
            <person name="Lucic E."/>
            <person name="Frey-Klett P."/>
            <person name="Fourrey C."/>
            <person name="Feussner I."/>
            <person name="Gay G."/>
            <person name="Grimwood J."/>
            <person name="Hoegger P.J."/>
            <person name="Jain P."/>
            <person name="Kilaru S."/>
            <person name="Labbe J."/>
            <person name="Lin Y.C."/>
            <person name="Legue V."/>
            <person name="Le Tacon F."/>
            <person name="Marmeisse R."/>
            <person name="Melayah D."/>
            <person name="Montanini B."/>
            <person name="Muratet M."/>
            <person name="Nehls U."/>
            <person name="Niculita-Hirzel H."/>
            <person name="Oudot-Le Secq M.P."/>
            <person name="Peter M."/>
            <person name="Quesneville H."/>
            <person name="Rajashekar B."/>
            <person name="Reich M."/>
            <person name="Rouhier N."/>
            <person name="Schmutz J."/>
            <person name="Yin T."/>
            <person name="Chalot M."/>
            <person name="Henrissat B."/>
            <person name="Kuees U."/>
            <person name="Lucas S."/>
            <person name="Van de Peer Y."/>
            <person name="Podila G.K."/>
            <person name="Polle A."/>
            <person name="Pukkila P.J."/>
            <person name="Richardson P.M."/>
            <person name="Rouze P."/>
            <person name="Sanders I.R."/>
            <person name="Stajich J.E."/>
            <person name="Tunlid A."/>
            <person name="Tuskan G."/>
            <person name="Grigoriev I.V."/>
        </authorList>
    </citation>
    <scope>NUCLEOTIDE SEQUENCE [LARGE SCALE GENOMIC DNA]</scope>
    <source>
        <strain evidence="2">S238N-H82 / ATCC MYA-4686</strain>
    </source>
</reference>
<dbReference type="InParanoid" id="B0CUN9"/>
<evidence type="ECO:0000313" key="2">
    <source>
        <dbReference type="Proteomes" id="UP000001194"/>
    </source>
</evidence>
<dbReference type="RefSeq" id="XP_001875264.1">
    <property type="nucleotide sequence ID" value="XM_001875229.1"/>
</dbReference>
<keyword evidence="2" id="KW-1185">Reference proteome</keyword>
<organism evidence="2">
    <name type="scientific">Laccaria bicolor (strain S238N-H82 / ATCC MYA-4686)</name>
    <name type="common">Bicoloured deceiver</name>
    <name type="synonym">Laccaria laccata var. bicolor</name>
    <dbReference type="NCBI Taxonomy" id="486041"/>
    <lineage>
        <taxon>Eukaryota</taxon>
        <taxon>Fungi</taxon>
        <taxon>Dikarya</taxon>
        <taxon>Basidiomycota</taxon>
        <taxon>Agaricomycotina</taxon>
        <taxon>Agaricomycetes</taxon>
        <taxon>Agaricomycetidae</taxon>
        <taxon>Agaricales</taxon>
        <taxon>Agaricineae</taxon>
        <taxon>Hydnangiaceae</taxon>
        <taxon>Laccaria</taxon>
    </lineage>
</organism>
<dbReference type="Proteomes" id="UP000001194">
    <property type="component" value="Unassembled WGS sequence"/>
</dbReference>
<sequence>MRAEHGICQPYVWIPVTFRRHIVLRVPPSPFSRAPRGVPEVLADCTTPLRYHRLRQEATDVGAFVDRRGREAIQVSFVGRPVGLAHSGIPLIGRIVVERLAEHSYYKDPRI</sequence>
<dbReference type="KEGG" id="lbc:LACBIDRAFT_305621"/>
<protein>
    <submittedName>
        <fullName evidence="1">Predicted protein</fullName>
    </submittedName>
</protein>
<proteinExistence type="predicted"/>
<dbReference type="EMBL" id="DS547092">
    <property type="protein sequence ID" value="EDR14705.1"/>
    <property type="molecule type" value="Genomic_DNA"/>
</dbReference>
<dbReference type="AlphaFoldDB" id="B0CUN9"/>